<evidence type="ECO:0000259" key="1">
    <source>
        <dbReference type="PROSITE" id="PS50097"/>
    </source>
</evidence>
<dbReference type="PANTHER" id="PTHR14499:SF9">
    <property type="entry name" value="BTB_POZ DOMAIN-CONTAINING PROTEIN KCTD4"/>
    <property type="match status" value="1"/>
</dbReference>
<dbReference type="EMBL" id="BEZZ01002354">
    <property type="protein sequence ID" value="GCC21628.1"/>
    <property type="molecule type" value="Genomic_DNA"/>
</dbReference>
<evidence type="ECO:0000313" key="2">
    <source>
        <dbReference type="EMBL" id="GCC21628.1"/>
    </source>
</evidence>
<dbReference type="InterPro" id="IPR045740">
    <property type="entry name" value="KCTD4_C"/>
</dbReference>
<keyword evidence="3" id="KW-1185">Reference proteome</keyword>
<proteinExistence type="predicted"/>
<organism evidence="2 3">
    <name type="scientific">Chiloscyllium punctatum</name>
    <name type="common">Brownbanded bambooshark</name>
    <name type="synonym">Hemiscyllium punctatum</name>
    <dbReference type="NCBI Taxonomy" id="137246"/>
    <lineage>
        <taxon>Eukaryota</taxon>
        <taxon>Metazoa</taxon>
        <taxon>Chordata</taxon>
        <taxon>Craniata</taxon>
        <taxon>Vertebrata</taxon>
        <taxon>Chondrichthyes</taxon>
        <taxon>Elasmobranchii</taxon>
        <taxon>Galeomorphii</taxon>
        <taxon>Galeoidea</taxon>
        <taxon>Orectolobiformes</taxon>
        <taxon>Hemiscylliidae</taxon>
        <taxon>Chiloscyllium</taxon>
    </lineage>
</organism>
<dbReference type="OMA" id="GKKPVQH"/>
<dbReference type="PROSITE" id="PS50097">
    <property type="entry name" value="BTB"/>
    <property type="match status" value="1"/>
</dbReference>
<sequence length="256" mass="28781">MEGKINKKETACEGKCNITEGLHKGKNCKSSVITINVGGHLYTTQRSTLTKYTDSLPEALVNGKIQNTVDADGNYFIDRDGTLFRHVLNFLRNGELLLPEGFQEFQLLAREAEFYQIKPLTDALTAKSVSMREGSATTFLEITDSHDRTHGLRIYCNASDFITRVKTRIIQVSKSRLDGFPEEFVVSSHAIQFKYFIKSESGARLVLKEDNTFICTLETLKFETVMMALKSDFKLLTSLDSSKGSIVQSDALHFLK</sequence>
<dbReference type="GO" id="GO:0051260">
    <property type="term" value="P:protein homooligomerization"/>
    <property type="evidence" value="ECO:0007669"/>
    <property type="project" value="InterPro"/>
</dbReference>
<protein>
    <recommendedName>
        <fullName evidence="1">BTB domain-containing protein</fullName>
    </recommendedName>
</protein>
<evidence type="ECO:0000313" key="3">
    <source>
        <dbReference type="Proteomes" id="UP000287033"/>
    </source>
</evidence>
<dbReference type="SMART" id="SM00225">
    <property type="entry name" value="BTB"/>
    <property type="match status" value="1"/>
</dbReference>
<accession>A0A401RU05</accession>
<name>A0A401RU05_CHIPU</name>
<dbReference type="Pfam" id="PF19323">
    <property type="entry name" value="KCTD4_C"/>
    <property type="match status" value="1"/>
</dbReference>
<dbReference type="OrthoDB" id="2414723at2759"/>
<dbReference type="Gene3D" id="3.30.710.10">
    <property type="entry name" value="Potassium Channel Kv1.1, Chain A"/>
    <property type="match status" value="1"/>
</dbReference>
<dbReference type="Proteomes" id="UP000287033">
    <property type="component" value="Unassembled WGS sequence"/>
</dbReference>
<dbReference type="CDD" id="cd18364">
    <property type="entry name" value="BTB_POZ_KCTD4"/>
    <property type="match status" value="1"/>
</dbReference>
<gene>
    <name evidence="2" type="ORF">chiPu_0020103</name>
</gene>
<dbReference type="InterPro" id="IPR000210">
    <property type="entry name" value="BTB/POZ_dom"/>
</dbReference>
<reference evidence="2 3" key="1">
    <citation type="journal article" date="2018" name="Nat. Ecol. Evol.">
        <title>Shark genomes provide insights into elasmobranch evolution and the origin of vertebrates.</title>
        <authorList>
            <person name="Hara Y"/>
            <person name="Yamaguchi K"/>
            <person name="Onimaru K"/>
            <person name="Kadota M"/>
            <person name="Koyanagi M"/>
            <person name="Keeley SD"/>
            <person name="Tatsumi K"/>
            <person name="Tanaka K"/>
            <person name="Motone F"/>
            <person name="Kageyama Y"/>
            <person name="Nozu R"/>
            <person name="Adachi N"/>
            <person name="Nishimura O"/>
            <person name="Nakagawa R"/>
            <person name="Tanegashima C"/>
            <person name="Kiyatake I"/>
            <person name="Matsumoto R"/>
            <person name="Murakumo K"/>
            <person name="Nishida K"/>
            <person name="Terakita A"/>
            <person name="Kuratani S"/>
            <person name="Sato K"/>
            <person name="Hyodo S Kuraku.S."/>
        </authorList>
    </citation>
    <scope>NUCLEOTIDE SEQUENCE [LARGE SCALE GENOMIC DNA]</scope>
</reference>
<dbReference type="InterPro" id="IPR003131">
    <property type="entry name" value="T1-type_BTB"/>
</dbReference>
<dbReference type="STRING" id="137246.A0A401RU05"/>
<dbReference type="InterPro" id="IPR011333">
    <property type="entry name" value="SKP1/BTB/POZ_sf"/>
</dbReference>
<feature type="domain" description="BTB" evidence="1">
    <location>
        <begin position="31"/>
        <end position="100"/>
    </location>
</feature>
<comment type="caution">
    <text evidence="2">The sequence shown here is derived from an EMBL/GenBank/DDBJ whole genome shotgun (WGS) entry which is preliminary data.</text>
</comment>
<dbReference type="AlphaFoldDB" id="A0A401RU05"/>
<dbReference type="PANTHER" id="PTHR14499">
    <property type="entry name" value="POTASSIUM CHANNEL TETRAMERIZATION DOMAIN-CONTAINING"/>
    <property type="match status" value="1"/>
</dbReference>
<dbReference type="Pfam" id="PF02214">
    <property type="entry name" value="BTB_2"/>
    <property type="match status" value="1"/>
</dbReference>
<dbReference type="SUPFAM" id="SSF54695">
    <property type="entry name" value="POZ domain"/>
    <property type="match status" value="1"/>
</dbReference>